<evidence type="ECO:0000313" key="1">
    <source>
        <dbReference type="EMBL" id="CAF1520335.1"/>
    </source>
</evidence>
<organism evidence="1 4">
    <name type="scientific">Adineta steineri</name>
    <dbReference type="NCBI Taxonomy" id="433720"/>
    <lineage>
        <taxon>Eukaryota</taxon>
        <taxon>Metazoa</taxon>
        <taxon>Spiralia</taxon>
        <taxon>Gnathifera</taxon>
        <taxon>Rotifera</taxon>
        <taxon>Eurotatoria</taxon>
        <taxon>Bdelloidea</taxon>
        <taxon>Adinetida</taxon>
        <taxon>Adinetidae</taxon>
        <taxon>Adineta</taxon>
    </lineage>
</organism>
<feature type="non-terminal residue" evidence="1">
    <location>
        <position position="50"/>
    </location>
</feature>
<reference evidence="1" key="1">
    <citation type="submission" date="2021-02" db="EMBL/GenBank/DDBJ databases">
        <authorList>
            <person name="Nowell W R."/>
        </authorList>
    </citation>
    <scope>NUCLEOTIDE SEQUENCE</scope>
</reference>
<dbReference type="EMBL" id="CAJNOM010003853">
    <property type="protein sequence ID" value="CAF1650090.1"/>
    <property type="molecule type" value="Genomic_DNA"/>
</dbReference>
<sequence length="50" mass="5497">MINHNATGGTLAFGKCEFFRLPADSTTISQLTSKDFQQVADALYIIRSSM</sequence>
<evidence type="ECO:0000313" key="2">
    <source>
        <dbReference type="EMBL" id="CAF1650090.1"/>
    </source>
</evidence>
<evidence type="ECO:0000313" key="4">
    <source>
        <dbReference type="Proteomes" id="UP000663877"/>
    </source>
</evidence>
<dbReference type="Proteomes" id="UP000663832">
    <property type="component" value="Unassembled WGS sequence"/>
</dbReference>
<gene>
    <name evidence="1" type="ORF">BJG266_LOCUS44245</name>
    <name evidence="2" type="ORF">QVE165_LOCUS61201</name>
</gene>
<evidence type="ECO:0000313" key="3">
    <source>
        <dbReference type="Proteomes" id="UP000663832"/>
    </source>
</evidence>
<protein>
    <submittedName>
        <fullName evidence="1">Uncharacterized protein</fullName>
    </submittedName>
</protein>
<name>A0A815UT84_9BILA</name>
<accession>A0A815UT84</accession>
<dbReference type="AlphaFoldDB" id="A0A815UT84"/>
<comment type="caution">
    <text evidence="1">The sequence shown here is derived from an EMBL/GenBank/DDBJ whole genome shotgun (WGS) entry which is preliminary data.</text>
</comment>
<dbReference type="EMBL" id="CAJNOI010003495">
    <property type="protein sequence ID" value="CAF1520335.1"/>
    <property type="molecule type" value="Genomic_DNA"/>
</dbReference>
<proteinExistence type="predicted"/>
<dbReference type="Proteomes" id="UP000663877">
    <property type="component" value="Unassembled WGS sequence"/>
</dbReference>
<keyword evidence="3" id="KW-1185">Reference proteome</keyword>